<evidence type="ECO:0000313" key="5">
    <source>
        <dbReference type="EMBL" id="SVB17039.1"/>
    </source>
</evidence>
<dbReference type="SUPFAM" id="SSF63411">
    <property type="entry name" value="LuxS/MPP-like metallohydrolase"/>
    <property type="match status" value="2"/>
</dbReference>
<feature type="domain" description="Peptidase M16 N-terminal" evidence="3">
    <location>
        <begin position="34"/>
        <end position="78"/>
    </location>
</feature>
<evidence type="ECO:0000259" key="4">
    <source>
        <dbReference type="Pfam" id="PF05193"/>
    </source>
</evidence>
<dbReference type="GO" id="GO:0006508">
    <property type="term" value="P:proteolysis"/>
    <property type="evidence" value="ECO:0007669"/>
    <property type="project" value="InterPro"/>
</dbReference>
<dbReference type="PANTHER" id="PTHR11851:SF49">
    <property type="entry name" value="MITOCHONDRIAL-PROCESSING PEPTIDASE SUBUNIT ALPHA"/>
    <property type="match status" value="1"/>
</dbReference>
<name>A0A382BTT7_9ZZZZ</name>
<dbReference type="InterPro" id="IPR011249">
    <property type="entry name" value="Metalloenz_LuxS/M16"/>
</dbReference>
<feature type="domain" description="Peptidase M16 C-terminal" evidence="4">
    <location>
        <begin position="258"/>
        <end position="429"/>
    </location>
</feature>
<accession>A0A382BTT7</accession>
<dbReference type="EMBL" id="UINC01031264">
    <property type="protein sequence ID" value="SVB17039.1"/>
    <property type="molecule type" value="Genomic_DNA"/>
</dbReference>
<evidence type="ECO:0000259" key="3">
    <source>
        <dbReference type="Pfam" id="PF00675"/>
    </source>
</evidence>
<dbReference type="AlphaFoldDB" id="A0A382BTT7"/>
<evidence type="ECO:0000256" key="1">
    <source>
        <dbReference type="ARBA" id="ARBA00007261"/>
    </source>
</evidence>
<dbReference type="InterPro" id="IPR050361">
    <property type="entry name" value="MPP/UQCRC_Complex"/>
</dbReference>
<protein>
    <recommendedName>
        <fullName evidence="6">Peptidase M16 N-terminal domain-containing protein</fullName>
    </recommendedName>
</protein>
<evidence type="ECO:0000256" key="2">
    <source>
        <dbReference type="SAM" id="Coils"/>
    </source>
</evidence>
<dbReference type="InterPro" id="IPR011765">
    <property type="entry name" value="Pept_M16_N"/>
</dbReference>
<dbReference type="InterPro" id="IPR001431">
    <property type="entry name" value="Pept_M16_Zn_BS"/>
</dbReference>
<dbReference type="Pfam" id="PF00675">
    <property type="entry name" value="Peptidase_M16"/>
    <property type="match status" value="1"/>
</dbReference>
<dbReference type="InterPro" id="IPR007863">
    <property type="entry name" value="Peptidase_M16_C"/>
</dbReference>
<organism evidence="5">
    <name type="scientific">marine metagenome</name>
    <dbReference type="NCBI Taxonomy" id="408172"/>
    <lineage>
        <taxon>unclassified sequences</taxon>
        <taxon>metagenomes</taxon>
        <taxon>ecological metagenomes</taxon>
    </lineage>
</organism>
<keyword evidence="2" id="KW-0175">Coiled coil</keyword>
<sequence>MVLTFVSTNVAAQGSEYNLPIKEHIFENGLKLLVIERPGDTRVAAKIWTDMGALNEISGEYGSAHFLEHLMFKGTPTLGAKDWQTEKPLIDEINATEKAMIAELNRARNNLRERGVFHDYKHEQTTPELIRLQKHIDDLERKVEDLTDEGITMKWYQGFGGTRLTASTEQEYMHFDIELPANRIDIFLRIEADRMTNAIFRKFDAERMILVEQRIGFLNRLNSRYTETMEALVGRTSNVYNPEGYMTDFKNYTRQYERYLYNTYFIPNNTTLIFIGGVTMDEMIPKVEQYFGGLERKPEPTRYYGQEPLPSGEKRLIYRDNKLSPRIELRYQIPGVGHPDKPHFDVIKEVMLNRLQKILDDKEIGGNVNANTMVVHTNNYGLPSSIHFAALYEDAEKLDASEEAMLAEIEFLSEENISNEELKFAQKTLRTQWYRAASDPNRLNFHIGHFEVMDSWKTLKPYLETRDRTTVEDVRRLVKQYFIPDNRSIGKVVPKEESQ</sequence>
<dbReference type="GO" id="GO:0004222">
    <property type="term" value="F:metalloendopeptidase activity"/>
    <property type="evidence" value="ECO:0007669"/>
    <property type="project" value="InterPro"/>
</dbReference>
<gene>
    <name evidence="5" type="ORF">METZ01_LOCUS169893</name>
</gene>
<reference evidence="5" key="1">
    <citation type="submission" date="2018-05" db="EMBL/GenBank/DDBJ databases">
        <authorList>
            <person name="Lanie J.A."/>
            <person name="Ng W.-L."/>
            <person name="Kazmierczak K.M."/>
            <person name="Andrzejewski T.M."/>
            <person name="Davidsen T.M."/>
            <person name="Wayne K.J."/>
            <person name="Tettelin H."/>
            <person name="Glass J.I."/>
            <person name="Rusch D."/>
            <person name="Podicherti R."/>
            <person name="Tsui H.-C.T."/>
            <person name="Winkler M.E."/>
        </authorList>
    </citation>
    <scope>NUCLEOTIDE SEQUENCE</scope>
</reference>
<dbReference type="PROSITE" id="PS00143">
    <property type="entry name" value="INSULINASE"/>
    <property type="match status" value="1"/>
</dbReference>
<dbReference type="GO" id="GO:0046872">
    <property type="term" value="F:metal ion binding"/>
    <property type="evidence" value="ECO:0007669"/>
    <property type="project" value="InterPro"/>
</dbReference>
<feature type="coiled-coil region" evidence="2">
    <location>
        <begin position="90"/>
        <end position="149"/>
    </location>
</feature>
<comment type="similarity">
    <text evidence="1">Belongs to the peptidase M16 family.</text>
</comment>
<dbReference type="Pfam" id="PF05193">
    <property type="entry name" value="Peptidase_M16_C"/>
    <property type="match status" value="1"/>
</dbReference>
<dbReference type="PANTHER" id="PTHR11851">
    <property type="entry name" value="METALLOPROTEASE"/>
    <property type="match status" value="1"/>
</dbReference>
<proteinExistence type="inferred from homology"/>
<dbReference type="Gene3D" id="3.30.830.10">
    <property type="entry name" value="Metalloenzyme, LuxS/M16 peptidase-like"/>
    <property type="match status" value="3"/>
</dbReference>
<evidence type="ECO:0008006" key="6">
    <source>
        <dbReference type="Google" id="ProtNLM"/>
    </source>
</evidence>